<feature type="transmembrane region" description="Helical" evidence="1">
    <location>
        <begin position="52"/>
        <end position="73"/>
    </location>
</feature>
<dbReference type="GO" id="GO:0016747">
    <property type="term" value="F:acyltransferase activity, transferring groups other than amino-acyl groups"/>
    <property type="evidence" value="ECO:0007669"/>
    <property type="project" value="InterPro"/>
</dbReference>
<keyword evidence="1" id="KW-1133">Transmembrane helix</keyword>
<dbReference type="PANTHER" id="PTHR23028">
    <property type="entry name" value="ACETYLTRANSFERASE"/>
    <property type="match status" value="1"/>
</dbReference>
<keyword evidence="3" id="KW-0808">Transferase</keyword>
<feature type="transmembrane region" description="Helical" evidence="1">
    <location>
        <begin position="305"/>
        <end position="324"/>
    </location>
</feature>
<dbReference type="Pfam" id="PF01757">
    <property type="entry name" value="Acyl_transf_3"/>
    <property type="match status" value="1"/>
</dbReference>
<name>B8IST9_METNO</name>
<evidence type="ECO:0000256" key="1">
    <source>
        <dbReference type="SAM" id="Phobius"/>
    </source>
</evidence>
<feature type="transmembrane region" description="Helical" evidence="1">
    <location>
        <begin position="94"/>
        <end position="111"/>
    </location>
</feature>
<dbReference type="InterPro" id="IPR050879">
    <property type="entry name" value="Acyltransferase_3"/>
</dbReference>
<evidence type="ECO:0000313" key="4">
    <source>
        <dbReference type="Proteomes" id="UP000008207"/>
    </source>
</evidence>
<dbReference type="AlphaFoldDB" id="B8IST9"/>
<feature type="domain" description="Acyltransferase 3" evidence="2">
    <location>
        <begin position="21"/>
        <end position="354"/>
    </location>
</feature>
<gene>
    <name evidence="3" type="ordered locus">Mnod_5910</name>
</gene>
<feature type="transmembrane region" description="Helical" evidence="1">
    <location>
        <begin position="262"/>
        <end position="284"/>
    </location>
</feature>
<feature type="transmembrane region" description="Helical" evidence="1">
    <location>
        <begin position="237"/>
        <end position="256"/>
    </location>
</feature>
<dbReference type="eggNOG" id="COG1835">
    <property type="taxonomic scope" value="Bacteria"/>
</dbReference>
<dbReference type="OrthoDB" id="9796461at2"/>
<keyword evidence="3" id="KW-0012">Acyltransferase</keyword>
<dbReference type="KEGG" id="mno:Mnod_5910"/>
<dbReference type="HOGENOM" id="CLU_005679_1_2_5"/>
<keyword evidence="1" id="KW-0472">Membrane</keyword>
<feature type="transmembrane region" description="Helical" evidence="1">
    <location>
        <begin position="336"/>
        <end position="354"/>
    </location>
</feature>
<proteinExistence type="predicted"/>
<organism evidence="3 4">
    <name type="scientific">Methylobacterium nodulans (strain LMG 21967 / CNCM I-2342 / ORS 2060)</name>
    <dbReference type="NCBI Taxonomy" id="460265"/>
    <lineage>
        <taxon>Bacteria</taxon>
        <taxon>Pseudomonadati</taxon>
        <taxon>Pseudomonadota</taxon>
        <taxon>Alphaproteobacteria</taxon>
        <taxon>Hyphomicrobiales</taxon>
        <taxon>Methylobacteriaceae</taxon>
        <taxon>Methylobacterium</taxon>
    </lineage>
</organism>
<keyword evidence="1" id="KW-0812">Transmembrane</keyword>
<dbReference type="InterPro" id="IPR002656">
    <property type="entry name" value="Acyl_transf_3_dom"/>
</dbReference>
<reference evidence="3 4" key="1">
    <citation type="submission" date="2009-01" db="EMBL/GenBank/DDBJ databases">
        <title>Complete sequence of chromosome of Methylobacterium nodulans ORS 2060.</title>
        <authorList>
            <consortium name="US DOE Joint Genome Institute"/>
            <person name="Lucas S."/>
            <person name="Copeland A."/>
            <person name="Lapidus A."/>
            <person name="Glavina del Rio T."/>
            <person name="Dalin E."/>
            <person name="Tice H."/>
            <person name="Bruce D."/>
            <person name="Goodwin L."/>
            <person name="Pitluck S."/>
            <person name="Sims D."/>
            <person name="Brettin T."/>
            <person name="Detter J.C."/>
            <person name="Han C."/>
            <person name="Larimer F."/>
            <person name="Land M."/>
            <person name="Hauser L."/>
            <person name="Kyrpides N."/>
            <person name="Ivanova N."/>
            <person name="Marx C.J."/>
            <person name="Richardson P."/>
        </authorList>
    </citation>
    <scope>NUCLEOTIDE SEQUENCE [LARGE SCALE GENOMIC DNA]</scope>
    <source>
        <strain evidence="4">LMG 21967 / CNCM I-2342 / ORS 2060</strain>
    </source>
</reference>
<dbReference type="GO" id="GO:0000271">
    <property type="term" value="P:polysaccharide biosynthetic process"/>
    <property type="evidence" value="ECO:0007669"/>
    <property type="project" value="TreeGrafter"/>
</dbReference>
<feature type="transmembrane region" description="Helical" evidence="1">
    <location>
        <begin position="151"/>
        <end position="170"/>
    </location>
</feature>
<feature type="transmembrane region" description="Helical" evidence="1">
    <location>
        <begin position="177"/>
        <end position="197"/>
    </location>
</feature>
<dbReference type="RefSeq" id="WP_015932336.1">
    <property type="nucleotide sequence ID" value="NC_011894.1"/>
</dbReference>
<dbReference type="EMBL" id="CP001349">
    <property type="protein sequence ID" value="ACL60738.1"/>
    <property type="molecule type" value="Genomic_DNA"/>
</dbReference>
<dbReference type="PANTHER" id="PTHR23028:SF53">
    <property type="entry name" value="ACYL_TRANSF_3 DOMAIN-CONTAINING PROTEIN"/>
    <property type="match status" value="1"/>
</dbReference>
<accession>B8IST9</accession>
<evidence type="ECO:0000313" key="3">
    <source>
        <dbReference type="EMBL" id="ACL60738.1"/>
    </source>
</evidence>
<dbReference type="STRING" id="460265.Mnod_5910"/>
<dbReference type="Proteomes" id="UP000008207">
    <property type="component" value="Chromosome"/>
</dbReference>
<sequence length="399" mass="42811">MPSPADAAEPKPGPVQDGRVLALDGLRGVMTIFVVLSHYFGEVPHGFRIAMLGWIAVDMFFVLSGYLVGKLIVEKGHHANFLTVFFVRRACRTLPIYMVCVVAVFGLLAVLDRPWTRDEEHFPLWSYLTFSQNALMVATGRVGAEWLAPTWTLGVEEHFYLLLPLVFALVPRPKLAAALVAVALLAAGSRAAILGLAPDWTLAALMLLPTRADGLACGVLAALVVTGGRPRLDGRDGLLRGAVPLLLAATALLRIIGGEDGLLFAALGHAVVSLACAHFLLALVRGAPEAIRLHAPVLRFFGTTSYAVYLTHMPILGLMHGLILDAKPDIATPAQWGVTLAALPVCVGIGWLLTRTIEAPISAYGRSWRWQEQPPRRFEAAPVSLGVRPAASPVRSDSA</sequence>
<evidence type="ECO:0000259" key="2">
    <source>
        <dbReference type="Pfam" id="PF01757"/>
    </source>
</evidence>
<keyword evidence="4" id="KW-1185">Reference proteome</keyword>
<dbReference type="GO" id="GO:0016020">
    <property type="term" value="C:membrane"/>
    <property type="evidence" value="ECO:0007669"/>
    <property type="project" value="TreeGrafter"/>
</dbReference>
<protein>
    <submittedName>
        <fullName evidence="3">Acyltransferase 3</fullName>
    </submittedName>
</protein>
<feature type="transmembrane region" description="Helical" evidence="1">
    <location>
        <begin position="203"/>
        <end position="225"/>
    </location>
</feature>